<dbReference type="AlphaFoldDB" id="L2FXL4"/>
<sequence>MTPITVFEDPWPKDKAKIPLETVSLKHFELIEIFMKLIPHFQTDEEGQILQEALAYSEWRYINYIRFLHLKGVSAYDCPPPWDVAMIWYCHLLSPYRFHRHLWDNDHISYGLNHHQFPVTKLEASLPTASISAVAIAALGEQAQVPAIVPVFQERYTNGKS</sequence>
<dbReference type="HOGENOM" id="CLU_1643565_0_0_1"/>
<name>L2FXL4_COLFN</name>
<protein>
    <submittedName>
        <fullName evidence="1">Uncharacterized protein</fullName>
    </submittedName>
</protein>
<accession>L2FXL4</accession>
<evidence type="ECO:0000313" key="1">
    <source>
        <dbReference type="EMBL" id="ELA31087.1"/>
    </source>
</evidence>
<proteinExistence type="predicted"/>
<dbReference type="EMBL" id="KB020769">
    <property type="protein sequence ID" value="ELA31087.1"/>
    <property type="molecule type" value="Genomic_DNA"/>
</dbReference>
<organism evidence="1">
    <name type="scientific">Colletotrichum fructicola (strain Nara gc5)</name>
    <name type="common">Anthracnose fungus</name>
    <name type="synonym">Colletotrichum gloeosporioides (strain Nara gc5)</name>
    <dbReference type="NCBI Taxonomy" id="1213859"/>
    <lineage>
        <taxon>Eukaryota</taxon>
        <taxon>Fungi</taxon>
        <taxon>Dikarya</taxon>
        <taxon>Ascomycota</taxon>
        <taxon>Pezizomycotina</taxon>
        <taxon>Sordariomycetes</taxon>
        <taxon>Hypocreomycetidae</taxon>
        <taxon>Glomerellales</taxon>
        <taxon>Glomerellaceae</taxon>
        <taxon>Colletotrichum</taxon>
        <taxon>Colletotrichum gloeosporioides species complex</taxon>
    </lineage>
</organism>
<dbReference type="STRING" id="1213859.L2FXL4"/>
<gene>
    <name evidence="1" type="ORF">CGGC5_929</name>
</gene>
<reference evidence="1" key="1">
    <citation type="submission" date="2012-08" db="EMBL/GenBank/DDBJ databases">
        <title>Genome analysis of Colletotrichum orbiculare and Colletotrichum fructicola.</title>
        <authorList>
            <person name="Gan P.H.P."/>
            <person name="Ikeda K."/>
            <person name="Irieda H."/>
            <person name="Narusaka M."/>
            <person name="O'Connell R.J."/>
            <person name="Narusaka Y."/>
            <person name="Takano Y."/>
            <person name="Kubo Y."/>
            <person name="Shirasu K."/>
        </authorList>
    </citation>
    <scope>NUCLEOTIDE SEQUENCE</scope>
    <source>
        <strain evidence="1">Nara gc5</strain>
    </source>
</reference>